<name>A0A8H4W4Z6_9HELO</name>
<dbReference type="EMBL" id="JAAMPI010000397">
    <property type="protein sequence ID" value="KAF4631920.1"/>
    <property type="molecule type" value="Genomic_DNA"/>
</dbReference>
<reference evidence="3 4" key="1">
    <citation type="submission" date="2020-03" db="EMBL/GenBank/DDBJ databases">
        <title>Draft Genome Sequence of Cudoniella acicularis.</title>
        <authorList>
            <person name="Buettner E."/>
            <person name="Kellner H."/>
        </authorList>
    </citation>
    <scope>NUCLEOTIDE SEQUENCE [LARGE SCALE GENOMIC DNA]</scope>
    <source>
        <strain evidence="3 4">DSM 108380</strain>
    </source>
</reference>
<feature type="region of interest" description="Disordered" evidence="1">
    <location>
        <begin position="1"/>
        <end position="27"/>
    </location>
</feature>
<sequence>MKSARCGYATQRPSTINGRRGRAKSSPEQALSQLTVAPILTNLGEIIALGYRRRQVPPLSFSLSCKGLGCGATAIYGVLRMLWSPAPPASSLQPLVRYEYCSSIRCYRAATASFNPRAKSPMPEPVPRLSKKTPTTRVPTISRLQRPNAGRHRRSATDAVTPPARDLSKPVKRPSWSQMTPRVFCGRSKDVKQEVCFAVLAAGLPFQPAAIIATVVWLLFRRAGVAPIADNMLLNPWRVAKLIQVKSDVVMNIDGVARQHDDVSRVDDPKVERTKQVSHVDPFLLILGILASKPRSSRSRRTRDPWFLGAEDPE</sequence>
<proteinExistence type="predicted"/>
<organism evidence="3 4">
    <name type="scientific">Cudoniella acicularis</name>
    <dbReference type="NCBI Taxonomy" id="354080"/>
    <lineage>
        <taxon>Eukaryota</taxon>
        <taxon>Fungi</taxon>
        <taxon>Dikarya</taxon>
        <taxon>Ascomycota</taxon>
        <taxon>Pezizomycotina</taxon>
        <taxon>Leotiomycetes</taxon>
        <taxon>Helotiales</taxon>
        <taxon>Tricladiaceae</taxon>
        <taxon>Cudoniella</taxon>
    </lineage>
</organism>
<keyword evidence="4" id="KW-1185">Reference proteome</keyword>
<evidence type="ECO:0000313" key="4">
    <source>
        <dbReference type="Proteomes" id="UP000566819"/>
    </source>
</evidence>
<comment type="caution">
    <text evidence="3">The sequence shown here is derived from an EMBL/GenBank/DDBJ whole genome shotgun (WGS) entry which is preliminary data.</text>
</comment>
<accession>A0A8H4W4Z6</accession>
<feature type="transmembrane region" description="Helical" evidence="2">
    <location>
        <begin position="197"/>
        <end position="220"/>
    </location>
</feature>
<keyword evidence="2" id="KW-1133">Transmembrane helix</keyword>
<evidence type="ECO:0000313" key="3">
    <source>
        <dbReference type="EMBL" id="KAF4631920.1"/>
    </source>
</evidence>
<evidence type="ECO:0000256" key="1">
    <source>
        <dbReference type="SAM" id="MobiDB-lite"/>
    </source>
</evidence>
<dbReference type="AlphaFoldDB" id="A0A8H4W4Z6"/>
<dbReference type="Proteomes" id="UP000566819">
    <property type="component" value="Unassembled WGS sequence"/>
</dbReference>
<gene>
    <name evidence="3" type="ORF">G7Y89_g6203</name>
</gene>
<keyword evidence="2" id="KW-0472">Membrane</keyword>
<feature type="region of interest" description="Disordered" evidence="1">
    <location>
        <begin position="145"/>
        <end position="174"/>
    </location>
</feature>
<protein>
    <submittedName>
        <fullName evidence="3">Uncharacterized protein</fullName>
    </submittedName>
</protein>
<keyword evidence="2" id="KW-0812">Transmembrane</keyword>
<feature type="region of interest" description="Disordered" evidence="1">
    <location>
        <begin position="118"/>
        <end position="137"/>
    </location>
</feature>
<evidence type="ECO:0000256" key="2">
    <source>
        <dbReference type="SAM" id="Phobius"/>
    </source>
</evidence>